<name>A0ABQ4TMV4_9HYPH</name>
<protein>
    <recommendedName>
        <fullName evidence="4">DUF3311 domain-containing protein</fullName>
    </recommendedName>
</protein>
<evidence type="ECO:0000256" key="1">
    <source>
        <dbReference type="SAM" id="Phobius"/>
    </source>
</evidence>
<keyword evidence="1" id="KW-1133">Transmembrane helix</keyword>
<accession>A0ABQ4TMV4</accession>
<evidence type="ECO:0000313" key="3">
    <source>
        <dbReference type="Proteomes" id="UP001055101"/>
    </source>
</evidence>
<organism evidence="2 3">
    <name type="scientific">Methylobacterium thuringiense</name>
    <dbReference type="NCBI Taxonomy" id="1003091"/>
    <lineage>
        <taxon>Bacteria</taxon>
        <taxon>Pseudomonadati</taxon>
        <taxon>Pseudomonadota</taxon>
        <taxon>Alphaproteobacteria</taxon>
        <taxon>Hyphomicrobiales</taxon>
        <taxon>Methylobacteriaceae</taxon>
        <taxon>Methylobacterium</taxon>
    </lineage>
</organism>
<gene>
    <name evidence="2" type="ORF">EKPJFOCH_2119</name>
</gene>
<evidence type="ECO:0008006" key="4">
    <source>
        <dbReference type="Google" id="ProtNLM"/>
    </source>
</evidence>
<proteinExistence type="predicted"/>
<reference evidence="2" key="1">
    <citation type="journal article" date="2021" name="Front. Microbiol.">
        <title>Comprehensive Comparative Genomics and Phenotyping of Methylobacterium Species.</title>
        <authorList>
            <person name="Alessa O."/>
            <person name="Ogura Y."/>
            <person name="Fujitani Y."/>
            <person name="Takami H."/>
            <person name="Hayashi T."/>
            <person name="Sahin N."/>
            <person name="Tani A."/>
        </authorList>
    </citation>
    <scope>NUCLEOTIDE SEQUENCE</scope>
    <source>
        <strain evidence="2">DSM 23674</strain>
    </source>
</reference>
<keyword evidence="1" id="KW-0472">Membrane</keyword>
<dbReference type="RefSeq" id="WP_147816770.1">
    <property type="nucleotide sequence ID" value="NZ_BPRA01000009.1"/>
</dbReference>
<dbReference type="Proteomes" id="UP001055101">
    <property type="component" value="Unassembled WGS sequence"/>
</dbReference>
<feature type="transmembrane region" description="Helical" evidence="1">
    <location>
        <begin position="40"/>
        <end position="60"/>
    </location>
</feature>
<reference evidence="2" key="2">
    <citation type="submission" date="2021-08" db="EMBL/GenBank/DDBJ databases">
        <authorList>
            <person name="Tani A."/>
            <person name="Ola A."/>
            <person name="Ogura Y."/>
            <person name="Katsura K."/>
            <person name="Hayashi T."/>
        </authorList>
    </citation>
    <scope>NUCLEOTIDE SEQUENCE</scope>
    <source>
        <strain evidence="2">DSM 23674</strain>
    </source>
</reference>
<comment type="caution">
    <text evidence="2">The sequence shown here is derived from an EMBL/GenBank/DDBJ whole genome shotgun (WGS) entry which is preliminary data.</text>
</comment>
<keyword evidence="3" id="KW-1185">Reference proteome</keyword>
<sequence length="68" mass="7547">MRLPRFIQVWFALDLLLALLPPLHWHLGVAEPVLGMPCTLAYLWGASLFIAASVVAAYFADPARAVER</sequence>
<keyword evidence="1" id="KW-0812">Transmembrane</keyword>
<evidence type="ECO:0000313" key="2">
    <source>
        <dbReference type="EMBL" id="GJE55624.1"/>
    </source>
</evidence>
<dbReference type="EMBL" id="BPRA01000009">
    <property type="protein sequence ID" value="GJE55624.1"/>
    <property type="molecule type" value="Genomic_DNA"/>
</dbReference>